<evidence type="ECO:0000313" key="2">
    <source>
        <dbReference type="EMBL" id="GFU18932.1"/>
    </source>
</evidence>
<dbReference type="Proteomes" id="UP000887013">
    <property type="component" value="Unassembled WGS sequence"/>
</dbReference>
<proteinExistence type="predicted"/>
<name>A0A8X6UHS8_NEPPI</name>
<accession>A0A8X6UHS8</accession>
<feature type="transmembrane region" description="Helical" evidence="1">
    <location>
        <begin position="94"/>
        <end position="114"/>
    </location>
</feature>
<organism evidence="2 3">
    <name type="scientific">Nephila pilipes</name>
    <name type="common">Giant wood spider</name>
    <name type="synonym">Nephila maculata</name>
    <dbReference type="NCBI Taxonomy" id="299642"/>
    <lineage>
        <taxon>Eukaryota</taxon>
        <taxon>Metazoa</taxon>
        <taxon>Ecdysozoa</taxon>
        <taxon>Arthropoda</taxon>
        <taxon>Chelicerata</taxon>
        <taxon>Arachnida</taxon>
        <taxon>Araneae</taxon>
        <taxon>Araneomorphae</taxon>
        <taxon>Entelegynae</taxon>
        <taxon>Araneoidea</taxon>
        <taxon>Nephilidae</taxon>
        <taxon>Nephila</taxon>
    </lineage>
</organism>
<keyword evidence="1" id="KW-1133">Transmembrane helix</keyword>
<dbReference type="EMBL" id="BMAW01126931">
    <property type="protein sequence ID" value="GFU18932.1"/>
    <property type="molecule type" value="Genomic_DNA"/>
</dbReference>
<keyword evidence="1" id="KW-0812">Transmembrane</keyword>
<evidence type="ECO:0000256" key="1">
    <source>
        <dbReference type="SAM" id="Phobius"/>
    </source>
</evidence>
<comment type="caution">
    <text evidence="2">The sequence shown here is derived from an EMBL/GenBank/DDBJ whole genome shotgun (WGS) entry which is preliminary data.</text>
</comment>
<gene>
    <name evidence="2" type="primary">AVEN_106935_1</name>
    <name evidence="2" type="ORF">NPIL_472181</name>
</gene>
<dbReference type="InterPro" id="IPR011047">
    <property type="entry name" value="Quinoprotein_ADH-like_sf"/>
</dbReference>
<evidence type="ECO:0000313" key="3">
    <source>
        <dbReference type="Proteomes" id="UP000887013"/>
    </source>
</evidence>
<reference evidence="2" key="1">
    <citation type="submission" date="2020-08" db="EMBL/GenBank/DDBJ databases">
        <title>Multicomponent nature underlies the extraordinary mechanical properties of spider dragline silk.</title>
        <authorList>
            <person name="Kono N."/>
            <person name="Nakamura H."/>
            <person name="Mori M."/>
            <person name="Yoshida Y."/>
            <person name="Ohtoshi R."/>
            <person name="Malay A.D."/>
            <person name="Moran D.A.P."/>
            <person name="Tomita M."/>
            <person name="Numata K."/>
            <person name="Arakawa K."/>
        </authorList>
    </citation>
    <scope>NUCLEOTIDE SEQUENCE</scope>
</reference>
<dbReference type="SUPFAM" id="SSF50998">
    <property type="entry name" value="Quinoprotein alcohol dehydrogenase-like"/>
    <property type="match status" value="1"/>
</dbReference>
<sequence>MSLLTSTYDLLAMHRFELKHIAEFLWKSSTTSEEKTPIVSNSIKVPDSGSIAKETDMNEMTDSKSYNHRPLGADDDSCEQGSDGLPKMSLLRKLLFLLSLNGGVVYVAALLWWIPCRHPLCIPQRNWTMNFSDYTLTTNMETKSMKLSSSVLFGFADESGGRLTSLSVMNGTMQWNRTTENILKNVFCDLDASGAKNSDIPYCIVTAYNYMGAFDASNGHMLWEQNITDPSDETIRIVALTKNASEGNYIIAISDDYLLSMHAKNGSLLSISVIPCSWTVDVKLVGPWLRSDNDTQWIIVCELGERLEVWTFREAEVLSPPKEPEDLNDVGFHLLFSRGSNVGSIDLAGDVTRTPNSLALSWADIVVMVTDQAPFHHLQKTWERRFTGPLGDSLIVTSIVSGYFTDTKDIQIAVTVQDGRNATLHILQRNNGSTIATANLGMRSIMSMSKVTGAKGQTDTIILESVTQMSSEKERNPSSSLPKITPREYFTAKYTNKRMLFESIVTAEVYASAVNQDAEDTVDLLIASYNPDNGTMISRYVLTNKHV</sequence>
<dbReference type="OrthoDB" id="6430425at2759"/>
<keyword evidence="1" id="KW-0472">Membrane</keyword>
<dbReference type="AlphaFoldDB" id="A0A8X6UHS8"/>
<keyword evidence="3" id="KW-1185">Reference proteome</keyword>
<protein>
    <submittedName>
        <fullName evidence="2">Uncharacterized protein</fullName>
    </submittedName>
</protein>